<reference evidence="1" key="1">
    <citation type="journal article" date="2021" name="Environ. Microbiol.">
        <title>Gene family expansions and transcriptome signatures uncover fungal adaptations to wood decay.</title>
        <authorList>
            <person name="Hage H."/>
            <person name="Miyauchi S."/>
            <person name="Viragh M."/>
            <person name="Drula E."/>
            <person name="Min B."/>
            <person name="Chaduli D."/>
            <person name="Navarro D."/>
            <person name="Favel A."/>
            <person name="Norest M."/>
            <person name="Lesage-Meessen L."/>
            <person name="Balint B."/>
            <person name="Merenyi Z."/>
            <person name="de Eugenio L."/>
            <person name="Morin E."/>
            <person name="Martinez A.T."/>
            <person name="Baldrian P."/>
            <person name="Stursova M."/>
            <person name="Martinez M.J."/>
            <person name="Novotny C."/>
            <person name="Magnuson J.K."/>
            <person name="Spatafora J.W."/>
            <person name="Maurice S."/>
            <person name="Pangilinan J."/>
            <person name="Andreopoulos W."/>
            <person name="LaButti K."/>
            <person name="Hundley H."/>
            <person name="Na H."/>
            <person name="Kuo A."/>
            <person name="Barry K."/>
            <person name="Lipzen A."/>
            <person name="Henrissat B."/>
            <person name="Riley R."/>
            <person name="Ahrendt S."/>
            <person name="Nagy L.G."/>
            <person name="Grigoriev I.V."/>
            <person name="Martin F."/>
            <person name="Rosso M.N."/>
        </authorList>
    </citation>
    <scope>NUCLEOTIDE SEQUENCE</scope>
    <source>
        <strain evidence="1">CBS 384.51</strain>
    </source>
</reference>
<accession>A0ACB8TLV4</accession>
<evidence type="ECO:0000313" key="1">
    <source>
        <dbReference type="EMBL" id="KAI0082990.1"/>
    </source>
</evidence>
<dbReference type="EMBL" id="MU275025">
    <property type="protein sequence ID" value="KAI0082990.1"/>
    <property type="molecule type" value="Genomic_DNA"/>
</dbReference>
<proteinExistence type="predicted"/>
<name>A0ACB8TLV4_9APHY</name>
<dbReference type="Proteomes" id="UP001055072">
    <property type="component" value="Unassembled WGS sequence"/>
</dbReference>
<evidence type="ECO:0000313" key="2">
    <source>
        <dbReference type="Proteomes" id="UP001055072"/>
    </source>
</evidence>
<gene>
    <name evidence="1" type="ORF">BDY19DRAFT_998977</name>
</gene>
<keyword evidence="2" id="KW-1185">Reference proteome</keyword>
<protein>
    <submittedName>
        <fullName evidence="1">Uncharacterized protein</fullName>
    </submittedName>
</protein>
<organism evidence="1 2">
    <name type="scientific">Irpex rosettiformis</name>
    <dbReference type="NCBI Taxonomy" id="378272"/>
    <lineage>
        <taxon>Eukaryota</taxon>
        <taxon>Fungi</taxon>
        <taxon>Dikarya</taxon>
        <taxon>Basidiomycota</taxon>
        <taxon>Agaricomycotina</taxon>
        <taxon>Agaricomycetes</taxon>
        <taxon>Polyporales</taxon>
        <taxon>Irpicaceae</taxon>
        <taxon>Irpex</taxon>
    </lineage>
</organism>
<comment type="caution">
    <text evidence="1">The sequence shown here is derived from an EMBL/GenBank/DDBJ whole genome shotgun (WGS) entry which is preliminary data.</text>
</comment>
<sequence>MQIVSCIDLLAKDKGGVSDPFVVVTVLRDCFCTPALKKTVNLVWSTQDTTFDFQLYNSLTDRLGNVEFFIWDRDFISKDYLGEISIHATGTIQVRLGFVHIPNADTSRGFSDTHADFLKLSWLSLVSAPPTEGVGTIRSSNGGPEYADESLSSDEGESDSALEDDNFSSDLFHPATPPPPPSLVPPETGTLKADSSSSDVADTSMVAAIIKLAFDTYLAYNRLTIWYCHPYNFFVWNEPPKIVGTEGAVQEVVGEAADWFQLLYRTERYLGYSGIGDQGCEGFVQAEKHDAYGDEKLLFDVWRYETTFSVQLAVLGWGELSSDDHIGDMSLPLAIEHTLKMDEETGLYPEEADGTQDVMTDFVLGLNTEKGGLLEGRHNPELTIRAKYQPYDALRQRFWRQYLKQVNMSIESTLTMNEAIQCLESELYLPTSEKKRINSDESIVDTSVPVTLFAPAGAEKHSLQPRGCAIVEQPLPAKESPASGGFFGTLKTRASHLLLRAAHPSPRPHTGITTVQTEDLDEATNLFGHAHPSATLDPSYVFPPCRLNGIPARQDQADEVFSLPVSPFSPHAKAIASSTCCPFPLPNPLTPTSPPRKIKPGRYAMSPKTRINADILPSEHVQKRLLTAADAELSRSLQMGPAQEPSQHRERRKAKRTSSVLLNVLCSSDALGEAAVKKARDASECAVQEVALPTPLGLLVMQILDRERRRGVEVPQTRPLPPSYPLAFNGLVPPLSESIQTTARKDTHERNNTRRRSASDASMAPLRPPLFATITLEPSPSITSGASEAHQARKCQGSTRSLPLVLEPRSVDDSRRGKADAEVDIDDEELKVPDYVFERRESATSQATTSSGCLTKTFKERLTSFVTLSTKSYTSSVWSLKQPSHSRSKLNLTLVAPSPSPPNQLATSTTTPGLVHPKADASPHAKSTRSY</sequence>